<dbReference type="InterPro" id="IPR033649">
    <property type="entry name" value="MtLigD_Pol-like"/>
</dbReference>
<evidence type="ECO:0000313" key="3">
    <source>
        <dbReference type="Proteomes" id="UP000595703"/>
    </source>
</evidence>
<dbReference type="Gene3D" id="3.90.920.10">
    <property type="entry name" value="DNA primase, PRIM domain"/>
    <property type="match status" value="1"/>
</dbReference>
<dbReference type="PANTHER" id="PTHR42705">
    <property type="entry name" value="BIFUNCTIONAL NON-HOMOLOGOUS END JOINING PROTEIN LIGD"/>
    <property type="match status" value="1"/>
</dbReference>
<evidence type="ECO:0000259" key="1">
    <source>
        <dbReference type="Pfam" id="PF21686"/>
    </source>
</evidence>
<proteinExistence type="predicted"/>
<reference evidence="2 3" key="3">
    <citation type="journal article" date="2011" name="Nat. Chem. Biol.">
        <title>Reveromycin A biosynthesis uses RevG and RevJ for stereospecific spiroacetal formation.</title>
        <authorList>
            <person name="Takahashi S."/>
            <person name="Toyoda A."/>
            <person name="Sekiyama Y."/>
            <person name="Takagi H."/>
            <person name="Nogawa T."/>
            <person name="Uramoto M."/>
            <person name="Suzuki R."/>
            <person name="Koshino H."/>
            <person name="Kumano T."/>
            <person name="Panthee S."/>
            <person name="Dairi T."/>
            <person name="Ishikawa J."/>
            <person name="Ikeda H."/>
            <person name="Sakaki Y."/>
            <person name="Osada H."/>
        </authorList>
    </citation>
    <scope>NUCLEOTIDE SEQUENCE [LARGE SCALE GENOMIC DNA]</scope>
    <source>
        <strain evidence="2 3">SN-593</strain>
    </source>
</reference>
<dbReference type="Pfam" id="PF21686">
    <property type="entry name" value="LigD_Prim-Pol"/>
    <property type="match status" value="1"/>
</dbReference>
<protein>
    <submittedName>
        <fullName evidence="2">Putative DNA ligase</fullName>
    </submittedName>
</protein>
<dbReference type="RefSeq" id="WP_202237716.1">
    <property type="nucleotide sequence ID" value="NZ_AP018365.1"/>
</dbReference>
<dbReference type="NCBIfam" id="TIGR02778">
    <property type="entry name" value="ligD_pol"/>
    <property type="match status" value="1"/>
</dbReference>
<dbReference type="PANTHER" id="PTHR42705:SF2">
    <property type="entry name" value="BIFUNCTIONAL NON-HOMOLOGOUS END JOINING PROTEIN LIGD"/>
    <property type="match status" value="1"/>
</dbReference>
<reference evidence="2 3" key="1">
    <citation type="journal article" date="2010" name="J. Bacteriol.">
        <title>Biochemical characterization of a novel indole prenyltransferase from Streptomyces sp. SN-593.</title>
        <authorList>
            <person name="Takahashi S."/>
            <person name="Takagi H."/>
            <person name="Toyoda A."/>
            <person name="Uramoto M."/>
            <person name="Nogawa T."/>
            <person name="Ueki M."/>
            <person name="Sakaki Y."/>
            <person name="Osada H."/>
        </authorList>
    </citation>
    <scope>NUCLEOTIDE SEQUENCE [LARGE SCALE GENOMIC DNA]</scope>
    <source>
        <strain evidence="2 3">SN-593</strain>
    </source>
</reference>
<gene>
    <name evidence="2" type="ORF">RVR_9442</name>
</gene>
<keyword evidence="3" id="KW-1185">Reference proteome</keyword>
<dbReference type="AlphaFoldDB" id="A0A7U3VSI0"/>
<dbReference type="KEGG" id="arev:RVR_9442"/>
<organism evidence="2 3">
    <name type="scientific">Actinacidiphila reveromycinica</name>
    <dbReference type="NCBI Taxonomy" id="659352"/>
    <lineage>
        <taxon>Bacteria</taxon>
        <taxon>Bacillati</taxon>
        <taxon>Actinomycetota</taxon>
        <taxon>Actinomycetes</taxon>
        <taxon>Kitasatosporales</taxon>
        <taxon>Streptomycetaceae</taxon>
        <taxon>Actinacidiphila</taxon>
    </lineage>
</organism>
<reference evidence="2 3" key="4">
    <citation type="journal article" date="2020" name="Sci. Rep.">
        <title>beta-carboline chemical signals induce reveromycin production through a LuxR family regulator in Streptomyces sp. SN-593.</title>
        <authorList>
            <person name="Panthee S."/>
            <person name="Kito N."/>
            <person name="Hayashi T."/>
            <person name="Shimizu T."/>
            <person name="Ishikawa J."/>
            <person name="Hamamoto H."/>
            <person name="Osada H."/>
            <person name="Takahashi S."/>
        </authorList>
    </citation>
    <scope>NUCLEOTIDE SEQUENCE [LARGE SCALE GENOMIC DNA]</scope>
    <source>
        <strain evidence="2 3">SN-593</strain>
    </source>
</reference>
<dbReference type="GO" id="GO:0016874">
    <property type="term" value="F:ligase activity"/>
    <property type="evidence" value="ECO:0007669"/>
    <property type="project" value="UniProtKB-KW"/>
</dbReference>
<name>A0A7U3VSI0_9ACTN</name>
<reference evidence="2 3" key="2">
    <citation type="journal article" date="2011" name="J. Antibiot.">
        <title>Furaquinocins I and J: novel polyketide isoprenoid hybrid compounds from Streptomyces reveromyceticus SN-593.</title>
        <authorList>
            <person name="Panthee S."/>
            <person name="Takahashi S."/>
            <person name="Takagi H."/>
            <person name="Nogawa T."/>
            <person name="Oowada E."/>
            <person name="Uramoto M."/>
            <person name="Osada H."/>
        </authorList>
    </citation>
    <scope>NUCLEOTIDE SEQUENCE [LARGE SCALE GENOMIC DNA]</scope>
    <source>
        <strain evidence="2 3">SN-593</strain>
    </source>
</reference>
<feature type="domain" description="DNA ligase D polymerase" evidence="1">
    <location>
        <begin position="27"/>
        <end position="280"/>
    </location>
</feature>
<dbReference type="InterPro" id="IPR014145">
    <property type="entry name" value="LigD_pol_dom"/>
</dbReference>
<dbReference type="CDD" id="cd04863">
    <property type="entry name" value="MtLigD_Pol_like"/>
    <property type="match status" value="1"/>
</dbReference>
<sequence length="295" mass="31732">MPITEVEGRRLRLSHLDRVLWPETGTTKAELLEYYATVAGALLPHTTGRLASFVRTPDGVDGQRFFQKRPPAGTPGWVTTTERVRSGGELMDQVEVNDLATLVWAGNLACVEIHTPQWRAADPDTADRLVLDLDPGPDRTVVDCCRVALDLRERLAADGITALAKTSGSKGLHLLAALRGATPDQARAYARTVARELEAAHPDRVVSRMAKADRAGRVFIDWSQNSASKTTAVPYTVRARARPTVSAPLTWDEVAAADTPEHLAFTIGEVPERLEEIGDPLAALLAPGGAGALPG</sequence>
<evidence type="ECO:0000313" key="2">
    <source>
        <dbReference type="EMBL" id="BBB01845.1"/>
    </source>
</evidence>
<dbReference type="Proteomes" id="UP000595703">
    <property type="component" value="Chromosome"/>
</dbReference>
<dbReference type="InterPro" id="IPR052171">
    <property type="entry name" value="NHEJ_LigD"/>
</dbReference>
<accession>A0A7U3VSI0</accession>
<keyword evidence="2" id="KW-0436">Ligase</keyword>
<dbReference type="EMBL" id="AP018365">
    <property type="protein sequence ID" value="BBB01845.1"/>
    <property type="molecule type" value="Genomic_DNA"/>
</dbReference>